<keyword evidence="4" id="KW-0645">Protease</keyword>
<dbReference type="InterPro" id="IPR028889">
    <property type="entry name" value="USP"/>
</dbReference>
<organism evidence="10 11">
    <name type="scientific">Apatococcus fuscideae</name>
    <dbReference type="NCBI Taxonomy" id="2026836"/>
    <lineage>
        <taxon>Eukaryota</taxon>
        <taxon>Viridiplantae</taxon>
        <taxon>Chlorophyta</taxon>
        <taxon>core chlorophytes</taxon>
        <taxon>Trebouxiophyceae</taxon>
        <taxon>Chlorellales</taxon>
        <taxon>Chlorellaceae</taxon>
        <taxon>Apatococcus</taxon>
    </lineage>
</organism>
<dbReference type="InterPro" id="IPR038765">
    <property type="entry name" value="Papain-like_cys_pep_sf"/>
</dbReference>
<comment type="caution">
    <text evidence="10">The sequence shown here is derived from an EMBL/GenBank/DDBJ whole genome shotgun (WGS) entry which is preliminary data.</text>
</comment>
<evidence type="ECO:0000313" key="11">
    <source>
        <dbReference type="Proteomes" id="UP001485043"/>
    </source>
</evidence>
<dbReference type="PROSITE" id="PS50235">
    <property type="entry name" value="USP_3"/>
    <property type="match status" value="1"/>
</dbReference>
<evidence type="ECO:0000256" key="5">
    <source>
        <dbReference type="ARBA" id="ARBA00022786"/>
    </source>
</evidence>
<dbReference type="PANTHER" id="PTHR24006">
    <property type="entry name" value="UBIQUITIN CARBOXYL-TERMINAL HYDROLASE"/>
    <property type="match status" value="1"/>
</dbReference>
<evidence type="ECO:0000256" key="7">
    <source>
        <dbReference type="ARBA" id="ARBA00022807"/>
    </source>
</evidence>
<dbReference type="EC" id="3.4.19.12" evidence="3"/>
<evidence type="ECO:0000256" key="3">
    <source>
        <dbReference type="ARBA" id="ARBA00012759"/>
    </source>
</evidence>
<dbReference type="GO" id="GO:0004843">
    <property type="term" value="F:cysteine-type deubiquitinase activity"/>
    <property type="evidence" value="ECO:0007669"/>
    <property type="project" value="UniProtKB-EC"/>
</dbReference>
<dbReference type="Gene3D" id="3.90.70.10">
    <property type="entry name" value="Cysteine proteinases"/>
    <property type="match status" value="1"/>
</dbReference>
<dbReference type="SUPFAM" id="SSF54001">
    <property type="entry name" value="Cysteine proteinases"/>
    <property type="match status" value="1"/>
</dbReference>
<dbReference type="GO" id="GO:0006508">
    <property type="term" value="P:proteolysis"/>
    <property type="evidence" value="ECO:0007669"/>
    <property type="project" value="UniProtKB-KW"/>
</dbReference>
<protein>
    <recommendedName>
        <fullName evidence="3">ubiquitinyl hydrolase 1</fullName>
        <ecNumber evidence="3">3.4.19.12</ecNumber>
    </recommendedName>
</protein>
<keyword evidence="11" id="KW-1185">Reference proteome</keyword>
<keyword evidence="5" id="KW-0833">Ubl conjugation pathway</keyword>
<accession>A0AAW1SVG4</accession>
<proteinExistence type="inferred from homology"/>
<evidence type="ECO:0000256" key="2">
    <source>
        <dbReference type="ARBA" id="ARBA00009085"/>
    </source>
</evidence>
<evidence type="ECO:0000256" key="8">
    <source>
        <dbReference type="SAM" id="MobiDB-lite"/>
    </source>
</evidence>
<name>A0AAW1SVG4_9CHLO</name>
<feature type="region of interest" description="Disordered" evidence="8">
    <location>
        <begin position="364"/>
        <end position="427"/>
    </location>
</feature>
<dbReference type="InterPro" id="IPR001394">
    <property type="entry name" value="Peptidase_C19_UCH"/>
</dbReference>
<dbReference type="InterPro" id="IPR050164">
    <property type="entry name" value="Peptidase_C19"/>
</dbReference>
<dbReference type="GO" id="GO:0005829">
    <property type="term" value="C:cytosol"/>
    <property type="evidence" value="ECO:0007669"/>
    <property type="project" value="TreeGrafter"/>
</dbReference>
<sequence length="438" mass="49028">MMNCGNSCYAASVLQCLLQTSGITEYLARSFHSQRCTAPEHKWCLLCELQRLLNCPAVHTYQPPSFLRLNRSFSPSRACSVKPFIEHIEEIGPDFSSGQQEDAHEFFVQLLDRIESIMLAEAGGRRHFNHRSQETTLVNHAFSGYIRNQTMCRSCGHASKVFESCMSLPLELPEGIHSLEDALAAYMRQESLDGDNQYRCDRCDKNVDAVRSCRFEVLPNTLQICLKRFQVGFFGKIRQAHFLSGHTQSCAFQSFWHYSYGHYICFIRSADNNWYKCDDDEVQRVDDSEVAIVPPTCSSNQRAVPKPSPHELAHAASLQPIPAPVPLLRDVQAGNELGTKLKTAENHHYGKENISAAANARFSGSEVPAKEKQTDRPSLTIPARPQPSVPYAQLGQHAAQQDMNAAESESLEHFLRDASPPPSSADLETVHRCMASAL</sequence>
<dbReference type="AlphaFoldDB" id="A0AAW1SVG4"/>
<evidence type="ECO:0000259" key="9">
    <source>
        <dbReference type="PROSITE" id="PS50235"/>
    </source>
</evidence>
<evidence type="ECO:0000256" key="4">
    <source>
        <dbReference type="ARBA" id="ARBA00022670"/>
    </source>
</evidence>
<comment type="catalytic activity">
    <reaction evidence="1">
        <text>Thiol-dependent hydrolysis of ester, thioester, amide, peptide and isopeptide bonds formed by the C-terminal Gly of ubiquitin (a 76-residue protein attached to proteins as an intracellular targeting signal).</text>
        <dbReference type="EC" id="3.4.19.12"/>
    </reaction>
</comment>
<reference evidence="10 11" key="1">
    <citation type="journal article" date="2024" name="Nat. Commun.">
        <title>Phylogenomics reveals the evolutionary origins of lichenization in chlorophyte algae.</title>
        <authorList>
            <person name="Puginier C."/>
            <person name="Libourel C."/>
            <person name="Otte J."/>
            <person name="Skaloud P."/>
            <person name="Haon M."/>
            <person name="Grisel S."/>
            <person name="Petersen M."/>
            <person name="Berrin J.G."/>
            <person name="Delaux P.M."/>
            <person name="Dal Grande F."/>
            <person name="Keller J."/>
        </authorList>
    </citation>
    <scope>NUCLEOTIDE SEQUENCE [LARGE SCALE GENOMIC DNA]</scope>
    <source>
        <strain evidence="10 11">SAG 2523</strain>
    </source>
</reference>
<comment type="similarity">
    <text evidence="2">Belongs to the peptidase C19 family.</text>
</comment>
<evidence type="ECO:0000256" key="6">
    <source>
        <dbReference type="ARBA" id="ARBA00022801"/>
    </source>
</evidence>
<dbReference type="Proteomes" id="UP001485043">
    <property type="component" value="Unassembled WGS sequence"/>
</dbReference>
<feature type="domain" description="USP" evidence="9">
    <location>
        <begin position="1"/>
        <end position="303"/>
    </location>
</feature>
<dbReference type="GO" id="GO:0005634">
    <property type="term" value="C:nucleus"/>
    <property type="evidence" value="ECO:0007669"/>
    <property type="project" value="TreeGrafter"/>
</dbReference>
<dbReference type="Pfam" id="PF00443">
    <property type="entry name" value="UCH"/>
    <property type="match status" value="2"/>
</dbReference>
<dbReference type="EMBL" id="JALJOV010000784">
    <property type="protein sequence ID" value="KAK9861274.1"/>
    <property type="molecule type" value="Genomic_DNA"/>
</dbReference>
<keyword evidence="6" id="KW-0378">Hydrolase</keyword>
<keyword evidence="7" id="KW-0788">Thiol protease</keyword>
<dbReference type="PANTHER" id="PTHR24006:SF758">
    <property type="entry name" value="UBIQUITIN CARBOXYL-TERMINAL HYDROLASE 36"/>
    <property type="match status" value="1"/>
</dbReference>
<evidence type="ECO:0000256" key="1">
    <source>
        <dbReference type="ARBA" id="ARBA00000707"/>
    </source>
</evidence>
<evidence type="ECO:0000313" key="10">
    <source>
        <dbReference type="EMBL" id="KAK9861274.1"/>
    </source>
</evidence>
<dbReference type="GO" id="GO:0016579">
    <property type="term" value="P:protein deubiquitination"/>
    <property type="evidence" value="ECO:0007669"/>
    <property type="project" value="InterPro"/>
</dbReference>
<gene>
    <name evidence="10" type="ORF">WJX84_003112</name>
</gene>